<feature type="region of interest" description="Disordered" evidence="9">
    <location>
        <begin position="61"/>
        <end position="85"/>
    </location>
</feature>
<feature type="domain" description="Histidine kinase/HSP90-like ATPase" evidence="10">
    <location>
        <begin position="1"/>
        <end position="58"/>
    </location>
</feature>
<dbReference type="Pfam" id="PF02518">
    <property type="entry name" value="HATPase_c"/>
    <property type="match status" value="1"/>
</dbReference>
<name>A0A8J3Y5K0_9ACTN</name>
<dbReference type="EC" id="2.7.13.3" evidence="3"/>
<dbReference type="GO" id="GO:0004673">
    <property type="term" value="F:protein histidine kinase activity"/>
    <property type="evidence" value="ECO:0007669"/>
    <property type="project" value="UniProtKB-EC"/>
</dbReference>
<keyword evidence="8" id="KW-0472">Membrane</keyword>
<sequence>MTPADRRRAFDRFWRAPDATDDGSGLGLAIVAQLVRASGGTVALDAAPGTGIDAAVRLRSATRDRRAGWDRSPARHRHPQTAARV</sequence>
<evidence type="ECO:0000256" key="5">
    <source>
        <dbReference type="ARBA" id="ARBA00022679"/>
    </source>
</evidence>
<dbReference type="EMBL" id="BOOY01000006">
    <property type="protein sequence ID" value="GIJ01757.1"/>
    <property type="molecule type" value="Genomic_DNA"/>
</dbReference>
<dbReference type="GO" id="GO:0000160">
    <property type="term" value="P:phosphorelay signal transduction system"/>
    <property type="evidence" value="ECO:0007669"/>
    <property type="project" value="UniProtKB-KW"/>
</dbReference>
<comment type="caution">
    <text evidence="11">The sequence shown here is derived from an EMBL/GenBank/DDBJ whole genome shotgun (WGS) entry which is preliminary data.</text>
</comment>
<gene>
    <name evidence="11" type="ORF">Sya03_11090</name>
</gene>
<evidence type="ECO:0000256" key="4">
    <source>
        <dbReference type="ARBA" id="ARBA00022553"/>
    </source>
</evidence>
<evidence type="ECO:0000256" key="6">
    <source>
        <dbReference type="ARBA" id="ARBA00022777"/>
    </source>
</evidence>
<feature type="compositionally biased region" description="Basic and acidic residues" evidence="9">
    <location>
        <begin position="61"/>
        <end position="73"/>
    </location>
</feature>
<dbReference type="PANTHER" id="PTHR45436:SF5">
    <property type="entry name" value="SENSOR HISTIDINE KINASE TRCS"/>
    <property type="match status" value="1"/>
</dbReference>
<evidence type="ECO:0000259" key="10">
    <source>
        <dbReference type="Pfam" id="PF02518"/>
    </source>
</evidence>
<comment type="subcellular location">
    <subcellularLocation>
        <location evidence="2">Membrane</location>
    </subcellularLocation>
</comment>
<dbReference type="InterPro" id="IPR050428">
    <property type="entry name" value="TCS_sensor_his_kinase"/>
</dbReference>
<evidence type="ECO:0000256" key="3">
    <source>
        <dbReference type="ARBA" id="ARBA00012438"/>
    </source>
</evidence>
<comment type="catalytic activity">
    <reaction evidence="1">
        <text>ATP + protein L-histidine = ADP + protein N-phospho-L-histidine.</text>
        <dbReference type="EC" id="2.7.13.3"/>
    </reaction>
</comment>
<keyword evidence="5" id="KW-0808">Transferase</keyword>
<dbReference type="GO" id="GO:0005886">
    <property type="term" value="C:plasma membrane"/>
    <property type="evidence" value="ECO:0007669"/>
    <property type="project" value="TreeGrafter"/>
</dbReference>
<dbReference type="SUPFAM" id="SSF55874">
    <property type="entry name" value="ATPase domain of HSP90 chaperone/DNA topoisomerase II/histidine kinase"/>
    <property type="match status" value="1"/>
</dbReference>
<keyword evidence="4" id="KW-0597">Phosphoprotein</keyword>
<dbReference type="Gene3D" id="3.30.565.10">
    <property type="entry name" value="Histidine kinase-like ATPase, C-terminal domain"/>
    <property type="match status" value="1"/>
</dbReference>
<evidence type="ECO:0000313" key="11">
    <source>
        <dbReference type="EMBL" id="GIJ01757.1"/>
    </source>
</evidence>
<keyword evidence="12" id="KW-1185">Reference proteome</keyword>
<dbReference type="InterPro" id="IPR003594">
    <property type="entry name" value="HATPase_dom"/>
</dbReference>
<dbReference type="Proteomes" id="UP000652013">
    <property type="component" value="Unassembled WGS sequence"/>
</dbReference>
<dbReference type="PRINTS" id="PR00344">
    <property type="entry name" value="BCTRLSENSOR"/>
</dbReference>
<protein>
    <recommendedName>
        <fullName evidence="3">histidine kinase</fullName>
        <ecNumber evidence="3">2.7.13.3</ecNumber>
    </recommendedName>
</protein>
<dbReference type="InterPro" id="IPR036890">
    <property type="entry name" value="HATPase_C_sf"/>
</dbReference>
<accession>A0A8J3Y5K0</accession>
<evidence type="ECO:0000313" key="12">
    <source>
        <dbReference type="Proteomes" id="UP000652013"/>
    </source>
</evidence>
<keyword evidence="6" id="KW-0418">Kinase</keyword>
<evidence type="ECO:0000256" key="8">
    <source>
        <dbReference type="ARBA" id="ARBA00023136"/>
    </source>
</evidence>
<reference evidence="11" key="1">
    <citation type="submission" date="2021-01" db="EMBL/GenBank/DDBJ databases">
        <title>Whole genome shotgun sequence of Spirilliplanes yamanashiensis NBRC 15828.</title>
        <authorList>
            <person name="Komaki H."/>
            <person name="Tamura T."/>
        </authorList>
    </citation>
    <scope>NUCLEOTIDE SEQUENCE</scope>
    <source>
        <strain evidence="11">NBRC 15828</strain>
    </source>
</reference>
<dbReference type="PANTHER" id="PTHR45436">
    <property type="entry name" value="SENSOR HISTIDINE KINASE YKOH"/>
    <property type="match status" value="1"/>
</dbReference>
<evidence type="ECO:0000256" key="7">
    <source>
        <dbReference type="ARBA" id="ARBA00023012"/>
    </source>
</evidence>
<dbReference type="InterPro" id="IPR004358">
    <property type="entry name" value="Sig_transdc_His_kin-like_C"/>
</dbReference>
<evidence type="ECO:0000256" key="1">
    <source>
        <dbReference type="ARBA" id="ARBA00000085"/>
    </source>
</evidence>
<evidence type="ECO:0000256" key="9">
    <source>
        <dbReference type="SAM" id="MobiDB-lite"/>
    </source>
</evidence>
<organism evidence="11 12">
    <name type="scientific">Spirilliplanes yamanashiensis</name>
    <dbReference type="NCBI Taxonomy" id="42233"/>
    <lineage>
        <taxon>Bacteria</taxon>
        <taxon>Bacillati</taxon>
        <taxon>Actinomycetota</taxon>
        <taxon>Actinomycetes</taxon>
        <taxon>Micromonosporales</taxon>
        <taxon>Micromonosporaceae</taxon>
        <taxon>Spirilliplanes</taxon>
    </lineage>
</organism>
<proteinExistence type="predicted"/>
<evidence type="ECO:0000256" key="2">
    <source>
        <dbReference type="ARBA" id="ARBA00004370"/>
    </source>
</evidence>
<keyword evidence="7" id="KW-0902">Two-component regulatory system</keyword>
<dbReference type="AlphaFoldDB" id="A0A8J3Y5K0"/>